<comment type="caution">
    <text evidence="1">The sequence shown here is derived from an EMBL/GenBank/DDBJ whole genome shotgun (WGS) entry which is preliminary data.</text>
</comment>
<reference evidence="1" key="1">
    <citation type="submission" date="2019-05" db="EMBL/GenBank/DDBJ databases">
        <title>Revised genome assembly of Burkholderiaceae (previously Ralstonia) sp. PBA.</title>
        <authorList>
            <person name="Gan H.M."/>
        </authorList>
    </citation>
    <scope>NUCLEOTIDE SEQUENCE</scope>
    <source>
        <strain evidence="1">PBA</strain>
    </source>
</reference>
<dbReference type="EMBL" id="AKCV02000006">
    <property type="protein sequence ID" value="TMS59603.1"/>
    <property type="molecule type" value="Genomic_DNA"/>
</dbReference>
<organism evidence="1 2">
    <name type="scientific">Imbroritus primus</name>
    <dbReference type="NCBI Taxonomy" id="3058603"/>
    <lineage>
        <taxon>Bacteria</taxon>
        <taxon>Pseudomonadati</taxon>
        <taxon>Pseudomonadota</taxon>
        <taxon>Betaproteobacteria</taxon>
        <taxon>Burkholderiales</taxon>
        <taxon>Burkholderiaceae</taxon>
        <taxon>Imbroritus</taxon>
    </lineage>
</organism>
<protein>
    <submittedName>
        <fullName evidence="1">ShET2/EspL2 family type III secretion system effector toxin</fullName>
    </submittedName>
</protein>
<proteinExistence type="predicted"/>
<dbReference type="Proteomes" id="UP000004277">
    <property type="component" value="Unassembled WGS sequence"/>
</dbReference>
<name>A0ACD3SUY0_9BURK</name>
<accession>A0ACD3SUY0</accession>
<evidence type="ECO:0000313" key="2">
    <source>
        <dbReference type="Proteomes" id="UP000004277"/>
    </source>
</evidence>
<evidence type="ECO:0000313" key="1">
    <source>
        <dbReference type="EMBL" id="TMS59603.1"/>
    </source>
</evidence>
<sequence>MFSSNCSYPWSATRASSPDGHPMPKDSPGQVQAWRAAEQMVDMLISHAMIHPRNVTAFVRLFLGQAPPPLACTRHDYAASPPAVLAADSARTPREALEVMRQHLQAACAHPSPAPHGQIAAHAVALVMRLFVAEHGANAFDARRIFCTTRFLAYLASHGIAFSAGPPASLMHAIASRCWAFDAARSTSDAVAVSWRAAGEEIPLMPEWRHEKKFVPYRSIRAHGVLQPVMSPAVAALPRTQLAMWWAARFLGADPVSSGNATVQDAADRDHALEAGFRNLLQQGRRTLLPHAEWGNYLCEAFTEMVRSGKSRAVRVLLAARHPLVLGLQIKTSEAGERRFVTTLFDTRHPARHVRTVSRGDAAKCAVLMADDFLGARERMAYYTAPVSLVLDDRPRTSRDITIVPGSMTLDILHHLFDTGSTDSLQAACAESLRALPEQARHALLMAWFDVRCDRPDWRGHSIGDALREGDRQRIEAVQRLLEAAELSPAMQFNLFQKRSDDSPGLFWRSLGHACARHNIGRLLAPGTGCSLAPEQVLDLLTECNRDRDSWLCILLARGDGVDVAAAVAHIADRFGLSSSYRMLLARKVLQHACRAPVHERRADAVSTALRQNCMAFLQRIGLQPAQQVVLLTERHDLPYPLFHAAWMPGSGERHTWLPNAMRQLQLPAVELTQVLCTHDANGRSLLAVLLDKRLPVEPLCRWLATLPLSMAQREAVYRADDRDGMPCIVSLLRARRGLNAYACLLRMSGLPASQQYRLWRGGDARGRAACEDALRASDSYAERYRRRRAEFRDGRNAMQVVDVQRGAPWSLVLAAMSEAK</sequence>
<keyword evidence="2" id="KW-1185">Reference proteome</keyword>
<gene>
    <name evidence="1" type="ORF">MW7_001710</name>
</gene>